<dbReference type="PANTHER" id="PTHR21310:SF15">
    <property type="entry name" value="AMINOGLYCOSIDE PHOSPHOTRANSFERASE DOMAIN-CONTAINING PROTEIN"/>
    <property type="match status" value="1"/>
</dbReference>
<sequence>MTEKACPGSAIAEILPRSGGQLSTVFEVRRTAAAPLILKLYEPEWAWKQAKEVHVYELLAPELGDAIPRVIHHEPAGDTFDTAFTVLTKLDGVPLSEAEPADWKSVYTQLGALLQRIHRIPQPAYGYLTDEVLEPLPGNTDYMRRQFAKKLGEFEALQGDPALQSDISQYVEQHAGLFANNAAPTLCHNDFHEGNVLVDPSTWQVTGFIDVENAIAADPLMDLAKTQAYSIWGNADKLAGLVDGYGELPADWRERTTLYRLYHSLELWDWFKSIGTVDPLDSIAADLAKIVRT</sequence>
<gene>
    <name evidence="2" type="ORF">GCM10009744_01530</name>
</gene>
<keyword evidence="3" id="KW-1185">Reference proteome</keyword>
<dbReference type="InterPro" id="IPR011009">
    <property type="entry name" value="Kinase-like_dom_sf"/>
</dbReference>
<accession>A0ABN2EW50</accession>
<dbReference type="EMBL" id="BAAANE010000001">
    <property type="protein sequence ID" value="GAA1618606.1"/>
    <property type="molecule type" value="Genomic_DNA"/>
</dbReference>
<dbReference type="InterPro" id="IPR051678">
    <property type="entry name" value="AGP_Transferase"/>
</dbReference>
<dbReference type="SUPFAM" id="SSF56112">
    <property type="entry name" value="Protein kinase-like (PK-like)"/>
    <property type="match status" value="1"/>
</dbReference>
<dbReference type="PANTHER" id="PTHR21310">
    <property type="entry name" value="AMINOGLYCOSIDE PHOSPHOTRANSFERASE-RELATED-RELATED"/>
    <property type="match status" value="1"/>
</dbReference>
<dbReference type="InterPro" id="IPR002575">
    <property type="entry name" value="Aminoglycoside_PTrfase"/>
</dbReference>
<evidence type="ECO:0000313" key="2">
    <source>
        <dbReference type="EMBL" id="GAA1618606.1"/>
    </source>
</evidence>
<dbReference type="InterPro" id="IPR016259">
    <property type="entry name" value="Hygromycin-B_Kinase"/>
</dbReference>
<evidence type="ECO:0000259" key="1">
    <source>
        <dbReference type="Pfam" id="PF01636"/>
    </source>
</evidence>
<dbReference type="Gene3D" id="3.90.1200.10">
    <property type="match status" value="1"/>
</dbReference>
<evidence type="ECO:0000313" key="3">
    <source>
        <dbReference type="Proteomes" id="UP001501319"/>
    </source>
</evidence>
<comment type="caution">
    <text evidence="2">The sequence shown here is derived from an EMBL/GenBank/DDBJ whole genome shotgun (WGS) entry which is preliminary data.</text>
</comment>
<dbReference type="Pfam" id="PF01636">
    <property type="entry name" value="APH"/>
    <property type="match status" value="1"/>
</dbReference>
<dbReference type="PIRSF" id="PIRSF000707">
    <property type="entry name" value="Hygromycin-B_kinase"/>
    <property type="match status" value="1"/>
</dbReference>
<dbReference type="Proteomes" id="UP001501319">
    <property type="component" value="Unassembled WGS sequence"/>
</dbReference>
<organism evidence="2 3">
    <name type="scientific">Kribbella alba</name>
    <dbReference type="NCBI Taxonomy" id="190197"/>
    <lineage>
        <taxon>Bacteria</taxon>
        <taxon>Bacillati</taxon>
        <taxon>Actinomycetota</taxon>
        <taxon>Actinomycetes</taxon>
        <taxon>Propionibacteriales</taxon>
        <taxon>Kribbellaceae</taxon>
        <taxon>Kribbella</taxon>
    </lineage>
</organism>
<proteinExistence type="predicted"/>
<reference evidence="2 3" key="1">
    <citation type="journal article" date="2019" name="Int. J. Syst. Evol. Microbiol.">
        <title>The Global Catalogue of Microorganisms (GCM) 10K type strain sequencing project: providing services to taxonomists for standard genome sequencing and annotation.</title>
        <authorList>
            <consortium name="The Broad Institute Genomics Platform"/>
            <consortium name="The Broad Institute Genome Sequencing Center for Infectious Disease"/>
            <person name="Wu L."/>
            <person name="Ma J."/>
        </authorList>
    </citation>
    <scope>NUCLEOTIDE SEQUENCE [LARGE SCALE GENOMIC DNA]</scope>
    <source>
        <strain evidence="2 3">JCM 14306</strain>
    </source>
</reference>
<protein>
    <recommendedName>
        <fullName evidence="1">Aminoglycoside phosphotransferase domain-containing protein</fullName>
    </recommendedName>
</protein>
<name>A0ABN2EW50_9ACTN</name>
<feature type="domain" description="Aminoglycoside phosphotransferase" evidence="1">
    <location>
        <begin position="14"/>
        <end position="254"/>
    </location>
</feature>